<proteinExistence type="predicted"/>
<feature type="region of interest" description="Disordered" evidence="2">
    <location>
        <begin position="82"/>
        <end position="106"/>
    </location>
</feature>
<feature type="signal peptide" evidence="3">
    <location>
        <begin position="1"/>
        <end position="22"/>
    </location>
</feature>
<name>A0A6G4A1W2_9BACL</name>
<protein>
    <recommendedName>
        <fullName evidence="5">Copper amine oxidase-like N-terminal domain-containing protein</fullName>
    </recommendedName>
</protein>
<dbReference type="EMBL" id="JAAIKC010000006">
    <property type="protein sequence ID" value="NEW07811.1"/>
    <property type="molecule type" value="Genomic_DNA"/>
</dbReference>
<keyword evidence="1" id="KW-0175">Coiled coil</keyword>
<comment type="caution">
    <text evidence="4">The sequence shown here is derived from an EMBL/GenBank/DDBJ whole genome shotgun (WGS) entry which is preliminary data.</text>
</comment>
<evidence type="ECO:0000313" key="4">
    <source>
        <dbReference type="EMBL" id="NEW07811.1"/>
    </source>
</evidence>
<evidence type="ECO:0000256" key="2">
    <source>
        <dbReference type="SAM" id="MobiDB-lite"/>
    </source>
</evidence>
<organism evidence="4">
    <name type="scientific">Paenibacillus sp. SYP-B3998</name>
    <dbReference type="NCBI Taxonomy" id="2678564"/>
    <lineage>
        <taxon>Bacteria</taxon>
        <taxon>Bacillati</taxon>
        <taxon>Bacillota</taxon>
        <taxon>Bacilli</taxon>
        <taxon>Bacillales</taxon>
        <taxon>Paenibacillaceae</taxon>
        <taxon>Paenibacillus</taxon>
    </lineage>
</organism>
<feature type="compositionally biased region" description="Low complexity" evidence="2">
    <location>
        <begin position="85"/>
        <end position="96"/>
    </location>
</feature>
<evidence type="ECO:0000256" key="3">
    <source>
        <dbReference type="SAM" id="SignalP"/>
    </source>
</evidence>
<dbReference type="AlphaFoldDB" id="A0A6G4A1W2"/>
<reference evidence="4" key="1">
    <citation type="submission" date="2020-02" db="EMBL/GenBank/DDBJ databases">
        <authorList>
            <person name="Shen X.-R."/>
            <person name="Zhang Y.-X."/>
        </authorList>
    </citation>
    <scope>NUCLEOTIDE SEQUENCE</scope>
    <source>
        <strain evidence="4">SYP-B3998</strain>
    </source>
</reference>
<evidence type="ECO:0000256" key="1">
    <source>
        <dbReference type="SAM" id="Coils"/>
    </source>
</evidence>
<sequence>MKKYIIGGLVGFVIATAAGAHAQEVNKLIDQVVQGVFPVTVAGNSLGDAIVVDNKTYLPVREFGEAAGYKVTFTDDRKVVLTKNTTPSGPKTSQQPTPTPAPTTQDKIDQYNVLIKNAKVNIAAFEDKIKNFPSPNNDDHRKTIDKLKADIVQYEKEIADLKNQK</sequence>
<keyword evidence="3" id="KW-0732">Signal</keyword>
<evidence type="ECO:0008006" key="5">
    <source>
        <dbReference type="Google" id="ProtNLM"/>
    </source>
</evidence>
<feature type="chain" id="PRO_5026210002" description="Copper amine oxidase-like N-terminal domain-containing protein" evidence="3">
    <location>
        <begin position="23"/>
        <end position="165"/>
    </location>
</feature>
<gene>
    <name evidence="4" type="ORF">GK047_17565</name>
</gene>
<feature type="coiled-coil region" evidence="1">
    <location>
        <begin position="108"/>
        <end position="164"/>
    </location>
</feature>
<accession>A0A6G4A1W2</accession>
<dbReference type="RefSeq" id="WP_163949440.1">
    <property type="nucleotide sequence ID" value="NZ_JAAIKC010000006.1"/>
</dbReference>